<comment type="caution">
    <text evidence="2">The sequence shown here is derived from an EMBL/GenBank/DDBJ whole genome shotgun (WGS) entry which is preliminary data.</text>
</comment>
<proteinExistence type="predicted"/>
<accession>A0A8S3S8M0</accession>
<name>A0A8S3S8M0_MYTED</name>
<dbReference type="InterPro" id="IPR011042">
    <property type="entry name" value="6-blade_b-propeller_TolB-like"/>
</dbReference>
<evidence type="ECO:0000313" key="3">
    <source>
        <dbReference type="Proteomes" id="UP000683360"/>
    </source>
</evidence>
<gene>
    <name evidence="2" type="ORF">MEDL_31706</name>
</gene>
<keyword evidence="1" id="KW-0175">Coiled coil</keyword>
<evidence type="ECO:0008006" key="4">
    <source>
        <dbReference type="Google" id="ProtNLM"/>
    </source>
</evidence>
<evidence type="ECO:0000313" key="2">
    <source>
        <dbReference type="EMBL" id="CAG2218080.1"/>
    </source>
</evidence>
<evidence type="ECO:0000256" key="1">
    <source>
        <dbReference type="SAM" id="Coils"/>
    </source>
</evidence>
<dbReference type="OrthoDB" id="6123229at2759"/>
<keyword evidence="3" id="KW-1185">Reference proteome</keyword>
<protein>
    <recommendedName>
        <fullName evidence="4">B box-type domain-containing protein</fullName>
    </recommendedName>
</protein>
<reference evidence="2" key="1">
    <citation type="submission" date="2021-03" db="EMBL/GenBank/DDBJ databases">
        <authorList>
            <person name="Bekaert M."/>
        </authorList>
    </citation>
    <scope>NUCLEOTIDE SEQUENCE</scope>
</reference>
<dbReference type="AlphaFoldDB" id="A0A8S3S8M0"/>
<dbReference type="Proteomes" id="UP000683360">
    <property type="component" value="Unassembled WGS sequence"/>
</dbReference>
<dbReference type="SUPFAM" id="SSF101898">
    <property type="entry name" value="NHL repeat"/>
    <property type="match status" value="1"/>
</dbReference>
<dbReference type="Gene3D" id="2.120.10.30">
    <property type="entry name" value="TolB, C-terminal domain"/>
    <property type="match status" value="1"/>
</dbReference>
<dbReference type="EMBL" id="CAJPWZ010001585">
    <property type="protein sequence ID" value="CAG2218080.1"/>
    <property type="molecule type" value="Genomic_DNA"/>
</dbReference>
<sequence length="263" mass="29949">MAGSKHLKPHHVIDLSSVGSNIPISAKKICNVHPDMLMGYYCTDHVIVCCRACIPKEACIHKEHRKCDNILPLEHASKDVKKSALFTDVMQDIKHLITTLNDLHNNRESNLQSLLKTKSLITKQIREVKSELLTHIDNLEHDLYVTLSCLHQKLEIQINKQKEHISQVLRSLKENENEVDSLKNHGKDVSCAVGVTRDQQGNIYYGRRNSSNIQRMSSDGKNCEDMLNIDNGYPHGMCFGNDFTKLFVINDCLKSVFAYTCRH</sequence>
<organism evidence="2 3">
    <name type="scientific">Mytilus edulis</name>
    <name type="common">Blue mussel</name>
    <dbReference type="NCBI Taxonomy" id="6550"/>
    <lineage>
        <taxon>Eukaryota</taxon>
        <taxon>Metazoa</taxon>
        <taxon>Spiralia</taxon>
        <taxon>Lophotrochozoa</taxon>
        <taxon>Mollusca</taxon>
        <taxon>Bivalvia</taxon>
        <taxon>Autobranchia</taxon>
        <taxon>Pteriomorphia</taxon>
        <taxon>Mytilida</taxon>
        <taxon>Mytiloidea</taxon>
        <taxon>Mytilidae</taxon>
        <taxon>Mytilinae</taxon>
        <taxon>Mytilus</taxon>
    </lineage>
</organism>
<feature type="coiled-coil region" evidence="1">
    <location>
        <begin position="158"/>
        <end position="185"/>
    </location>
</feature>